<accession>A0A0F6YJL2</accession>
<dbReference type="RefSeq" id="WP_053233413.1">
    <property type="nucleotide sequence ID" value="NZ_CP011125.1"/>
</dbReference>
<evidence type="ECO:0000313" key="1">
    <source>
        <dbReference type="EMBL" id="AKF06222.1"/>
    </source>
</evidence>
<dbReference type="KEGG" id="samy:DB32_003371"/>
<dbReference type="Proteomes" id="UP000034883">
    <property type="component" value="Chromosome"/>
</dbReference>
<evidence type="ECO:0000313" key="2">
    <source>
        <dbReference type="Proteomes" id="UP000034883"/>
    </source>
</evidence>
<sequence>MITPALRDAIEQLYRVFARYPRPRAVEGCPCCVTDADRARLHRAPLRDLRAEDLSRYAFKALSTWGDARDFRHFLPRILEIVCDAHDDLRVDDQIVLGKLRHADWTCWPRDEQDAITRWLDAWWLDVLTGDRDTAWRGATVLSSILATGHPLAPLLATFDVELAQSATARAALLTVVEDLAHQPTLDPWTSNATSDAITRWLASRAPTIERAIDEAYESDRDFHRYNRDAFLLRAQTL</sequence>
<dbReference type="AlphaFoldDB" id="A0A0F6YJL2"/>
<proteinExistence type="predicted"/>
<dbReference type="STRING" id="927083.DB32_003371"/>
<dbReference type="EMBL" id="CP011125">
    <property type="protein sequence ID" value="AKF06222.1"/>
    <property type="molecule type" value="Genomic_DNA"/>
</dbReference>
<reference evidence="1 2" key="1">
    <citation type="submission" date="2015-03" db="EMBL/GenBank/DDBJ databases">
        <title>Genome assembly of Sandaracinus amylolyticus DSM 53668.</title>
        <authorList>
            <person name="Sharma G."/>
            <person name="Subramanian S."/>
        </authorList>
    </citation>
    <scope>NUCLEOTIDE SEQUENCE [LARGE SCALE GENOMIC DNA]</scope>
    <source>
        <strain evidence="1 2">DSM 53668</strain>
    </source>
</reference>
<protein>
    <submittedName>
        <fullName evidence="1">Uncharacterized protein</fullName>
    </submittedName>
</protein>
<name>A0A0F6YJL2_9BACT</name>
<organism evidence="1 2">
    <name type="scientific">Sandaracinus amylolyticus</name>
    <dbReference type="NCBI Taxonomy" id="927083"/>
    <lineage>
        <taxon>Bacteria</taxon>
        <taxon>Pseudomonadati</taxon>
        <taxon>Myxococcota</taxon>
        <taxon>Polyangia</taxon>
        <taxon>Polyangiales</taxon>
        <taxon>Sandaracinaceae</taxon>
        <taxon>Sandaracinus</taxon>
    </lineage>
</organism>
<keyword evidence="2" id="KW-1185">Reference proteome</keyword>
<dbReference type="OrthoDB" id="6699179at2"/>
<gene>
    <name evidence="1" type="ORF">DB32_003371</name>
</gene>